<dbReference type="RefSeq" id="WP_114409070.1">
    <property type="nucleotide sequence ID" value="NZ_QOWE01000026.1"/>
</dbReference>
<organism evidence="2 3">
    <name type="scientific">Larkinella punicea</name>
    <dbReference type="NCBI Taxonomy" id="2315727"/>
    <lineage>
        <taxon>Bacteria</taxon>
        <taxon>Pseudomonadati</taxon>
        <taxon>Bacteroidota</taxon>
        <taxon>Cytophagia</taxon>
        <taxon>Cytophagales</taxon>
        <taxon>Spirosomataceae</taxon>
        <taxon>Larkinella</taxon>
    </lineage>
</organism>
<evidence type="ECO:0008006" key="4">
    <source>
        <dbReference type="Google" id="ProtNLM"/>
    </source>
</evidence>
<name>A0A368JKF2_9BACT</name>
<evidence type="ECO:0000313" key="2">
    <source>
        <dbReference type="EMBL" id="RCR66591.1"/>
    </source>
</evidence>
<evidence type="ECO:0000313" key="3">
    <source>
        <dbReference type="Proteomes" id="UP000253383"/>
    </source>
</evidence>
<evidence type="ECO:0000256" key="1">
    <source>
        <dbReference type="SAM" id="Phobius"/>
    </source>
</evidence>
<feature type="transmembrane region" description="Helical" evidence="1">
    <location>
        <begin position="223"/>
        <end position="245"/>
    </location>
</feature>
<sequence length="548" mass="64032">MITKNNTAVKIKSYIGLSPQEYITITFFSILFIIKKLPFILYNGQINPDESQMLTQAITLEFDPIFWRSVDGTTSGPINSYIILLLKYIGLPFNYLTLHATATGLVIFSLFITYLTLKLFYTTKVSFLSITIIYSFFFFTNHNDFNHYNSELPSFFLITLIIYILAYIYRTKIVSIYLYILLSIICCLIPFAKLQGGPLAILYLLYGFFIILKTKLNKKDKIAAFLGLGSGMAIVGGSLLVYLLYNNILYDFYIMYIKTNLSHYNTGDPFSLFIKLIFKSSYDYLFFLIYSTAVWLFFFIIINNKHSLYIIYKDNVFIFLSINIVLSYLIVTRTGYTFEHYLFYTLFPITLLTSYMLSHIFEYSDIKKYTFPIVSIMMAVLFIGLVTVYTFKYNRKNQNFKRFEPAQHEINVIKLINYYTKPTDCLVVWGWNLTYHTLTGLRQGTRENHSIRCMTTNSLGAIHDPYLIEYYCRQYVNDIKRNRPAVFIDEVRMNSIFEDPNLVAHQTIPNLKNIISTNYTLIDQQAGVLVYVRKDILKIRGKLNLDLQ</sequence>
<dbReference type="Proteomes" id="UP000253383">
    <property type="component" value="Unassembled WGS sequence"/>
</dbReference>
<feature type="transmembrane region" description="Helical" evidence="1">
    <location>
        <begin position="152"/>
        <end position="169"/>
    </location>
</feature>
<keyword evidence="3" id="KW-1185">Reference proteome</keyword>
<feature type="transmembrane region" description="Helical" evidence="1">
    <location>
        <begin position="369"/>
        <end position="391"/>
    </location>
</feature>
<feature type="transmembrane region" description="Helical" evidence="1">
    <location>
        <begin position="316"/>
        <end position="335"/>
    </location>
</feature>
<accession>A0A368JKF2</accession>
<reference evidence="2 3" key="1">
    <citation type="submission" date="2018-07" db="EMBL/GenBank/DDBJ databases">
        <title>Genome analysis of Larkinella rosea.</title>
        <authorList>
            <person name="Zhou Z."/>
            <person name="Wang G."/>
        </authorList>
    </citation>
    <scope>NUCLEOTIDE SEQUENCE [LARGE SCALE GENOMIC DNA]</scope>
    <source>
        <strain evidence="3">zzj9</strain>
    </source>
</reference>
<feature type="transmembrane region" description="Helical" evidence="1">
    <location>
        <begin position="21"/>
        <end position="42"/>
    </location>
</feature>
<feature type="transmembrane region" description="Helical" evidence="1">
    <location>
        <begin position="93"/>
        <end position="112"/>
    </location>
</feature>
<protein>
    <recommendedName>
        <fullName evidence="4">Glycosyltransferase RgtA/B/C/D-like domain-containing protein</fullName>
    </recommendedName>
</protein>
<feature type="transmembrane region" description="Helical" evidence="1">
    <location>
        <begin position="284"/>
        <end position="304"/>
    </location>
</feature>
<keyword evidence="1" id="KW-1133">Transmembrane helix</keyword>
<dbReference type="AlphaFoldDB" id="A0A368JKF2"/>
<feature type="transmembrane region" description="Helical" evidence="1">
    <location>
        <begin position="119"/>
        <end position="140"/>
    </location>
</feature>
<dbReference type="OrthoDB" id="923388at2"/>
<gene>
    <name evidence="2" type="ORF">DUE52_26335</name>
</gene>
<feature type="transmembrane region" description="Helical" evidence="1">
    <location>
        <begin position="198"/>
        <end position="216"/>
    </location>
</feature>
<keyword evidence="1" id="KW-0472">Membrane</keyword>
<dbReference type="EMBL" id="QOWE01000026">
    <property type="protein sequence ID" value="RCR66591.1"/>
    <property type="molecule type" value="Genomic_DNA"/>
</dbReference>
<keyword evidence="1" id="KW-0812">Transmembrane</keyword>
<proteinExistence type="predicted"/>
<feature type="transmembrane region" description="Helical" evidence="1">
    <location>
        <begin position="176"/>
        <end position="192"/>
    </location>
</feature>
<comment type="caution">
    <text evidence="2">The sequence shown here is derived from an EMBL/GenBank/DDBJ whole genome shotgun (WGS) entry which is preliminary data.</text>
</comment>